<evidence type="ECO:0000313" key="3">
    <source>
        <dbReference type="Proteomes" id="UP000199614"/>
    </source>
</evidence>
<dbReference type="InterPro" id="IPR051049">
    <property type="entry name" value="Dienelactone_hydrolase-like"/>
</dbReference>
<dbReference type="InterPro" id="IPR029058">
    <property type="entry name" value="AB_hydrolase_fold"/>
</dbReference>
<dbReference type="Pfam" id="PF01738">
    <property type="entry name" value="DLH"/>
    <property type="match status" value="1"/>
</dbReference>
<feature type="domain" description="Dienelactone hydrolase" evidence="1">
    <location>
        <begin position="18"/>
        <end position="236"/>
    </location>
</feature>
<dbReference type="GO" id="GO:0016787">
    <property type="term" value="F:hydrolase activity"/>
    <property type="evidence" value="ECO:0007669"/>
    <property type="project" value="InterPro"/>
</dbReference>
<dbReference type="Proteomes" id="UP000199614">
    <property type="component" value="Unassembled WGS sequence"/>
</dbReference>
<evidence type="ECO:0000259" key="1">
    <source>
        <dbReference type="Pfam" id="PF01738"/>
    </source>
</evidence>
<organism evidence="2 3">
    <name type="scientific">Pseudonocardia ammonioxydans</name>
    <dbReference type="NCBI Taxonomy" id="260086"/>
    <lineage>
        <taxon>Bacteria</taxon>
        <taxon>Bacillati</taxon>
        <taxon>Actinomycetota</taxon>
        <taxon>Actinomycetes</taxon>
        <taxon>Pseudonocardiales</taxon>
        <taxon>Pseudonocardiaceae</taxon>
        <taxon>Pseudonocardia</taxon>
    </lineage>
</organism>
<dbReference type="SUPFAM" id="SSF53474">
    <property type="entry name" value="alpha/beta-Hydrolases"/>
    <property type="match status" value="1"/>
</dbReference>
<dbReference type="Gene3D" id="3.40.50.1820">
    <property type="entry name" value="alpha/beta hydrolase"/>
    <property type="match status" value="1"/>
</dbReference>
<gene>
    <name evidence="2" type="ORF">SAMN05216207_103135</name>
</gene>
<dbReference type="EMBL" id="FOUY01000031">
    <property type="protein sequence ID" value="SFO11872.1"/>
    <property type="molecule type" value="Genomic_DNA"/>
</dbReference>
<dbReference type="STRING" id="260086.SAMN05216207_103135"/>
<evidence type="ECO:0000313" key="2">
    <source>
        <dbReference type="EMBL" id="SFO11872.1"/>
    </source>
</evidence>
<dbReference type="RefSeq" id="WP_177238689.1">
    <property type="nucleotide sequence ID" value="NZ_FOUY01000031.1"/>
</dbReference>
<dbReference type="PANTHER" id="PTHR46623:SF6">
    <property type="entry name" value="ALPHA_BETA-HYDROLASES SUPERFAMILY PROTEIN"/>
    <property type="match status" value="1"/>
</dbReference>
<reference evidence="2 3" key="1">
    <citation type="submission" date="2016-10" db="EMBL/GenBank/DDBJ databases">
        <authorList>
            <person name="de Groot N.N."/>
        </authorList>
    </citation>
    <scope>NUCLEOTIDE SEQUENCE [LARGE SCALE GENOMIC DNA]</scope>
    <source>
        <strain evidence="2 3">CGMCC 4.1877</strain>
    </source>
</reference>
<protein>
    <submittedName>
        <fullName evidence="2">Carboxymethylenebutenolidase</fullName>
    </submittedName>
</protein>
<dbReference type="AlphaFoldDB" id="A0A1I5EK17"/>
<dbReference type="PANTHER" id="PTHR46623">
    <property type="entry name" value="CARBOXYMETHYLENEBUTENOLIDASE-RELATED"/>
    <property type="match status" value="1"/>
</dbReference>
<proteinExistence type="predicted"/>
<dbReference type="InterPro" id="IPR002925">
    <property type="entry name" value="Dienelactn_hydro"/>
</dbReference>
<accession>A0A1I5EK17</accession>
<name>A0A1I5EK17_PSUAM</name>
<keyword evidence="3" id="KW-1185">Reference proteome</keyword>
<sequence length="237" mass="25484">MTIEAQVGIGSVNGGRLPGFLVRPEDDGTPGPALVMIYELYGTTPEMRRIARELARAGYTVLIPDLFARGRVRSLCVASTMTTMATGRGAALGDCESARRWLAEQPTVDADRIGVIGFCMGGGFALLLSQTGRYRVSVPFYGRTGARVEPVCPVVASFGGRDKEFADGYPQRLADELAARGVPHDVKVYPEAGHSFMTRTPGVTGAIAQRLPIRAGYHEPSATDATERVLRFLAEHL</sequence>